<dbReference type="PANTHER" id="PTHR11058">
    <property type="entry name" value="NADH-UBIQUINONE OXIDOREDUCTASE CHAIN 3"/>
    <property type="match status" value="1"/>
</dbReference>
<evidence type="ECO:0000313" key="10">
    <source>
        <dbReference type="Proteomes" id="UP000238196"/>
    </source>
</evidence>
<keyword evidence="7" id="KW-0520">NAD</keyword>
<dbReference type="GO" id="GO:0030964">
    <property type="term" value="C:NADH dehydrogenase complex"/>
    <property type="evidence" value="ECO:0007669"/>
    <property type="project" value="TreeGrafter"/>
</dbReference>
<comment type="subcellular location">
    <subcellularLocation>
        <location evidence="7">Cell membrane</location>
        <topology evidence="7">Multi-pass membrane protein</topology>
    </subcellularLocation>
    <subcellularLocation>
        <location evidence="1">Membrane</location>
    </subcellularLocation>
</comment>
<keyword evidence="7" id="KW-0874">Quinone</keyword>
<dbReference type="EMBL" id="PRLP01000048">
    <property type="protein sequence ID" value="PPC76556.1"/>
    <property type="molecule type" value="Genomic_DNA"/>
</dbReference>
<comment type="function">
    <text evidence="7">NDH-1 shuttles electrons from NADH, via FMN and iron-sulfur (Fe-S) centers, to quinones in the respiratory chain.</text>
</comment>
<evidence type="ECO:0000256" key="5">
    <source>
        <dbReference type="ARBA" id="ARBA00022989"/>
    </source>
</evidence>
<feature type="transmembrane region" description="Helical" evidence="8">
    <location>
        <begin position="62"/>
        <end position="83"/>
    </location>
</feature>
<dbReference type="PANTHER" id="PTHR11058:SF21">
    <property type="entry name" value="NADH-QUINONE OXIDOREDUCTASE SUBUNIT A"/>
    <property type="match status" value="1"/>
</dbReference>
<accession>A0A2S5KQL2</accession>
<evidence type="ECO:0000256" key="8">
    <source>
        <dbReference type="SAM" id="Phobius"/>
    </source>
</evidence>
<organism evidence="9 10">
    <name type="scientific">Proteobacteria bacterium 228</name>
    <dbReference type="NCBI Taxonomy" id="2083153"/>
    <lineage>
        <taxon>Bacteria</taxon>
        <taxon>Pseudomonadati</taxon>
        <taxon>Pseudomonadota</taxon>
    </lineage>
</organism>
<evidence type="ECO:0000256" key="6">
    <source>
        <dbReference type="ARBA" id="ARBA00023136"/>
    </source>
</evidence>
<dbReference type="EC" id="7.1.1.-" evidence="7"/>
<evidence type="ECO:0000256" key="4">
    <source>
        <dbReference type="ARBA" id="ARBA00022692"/>
    </source>
</evidence>
<dbReference type="OrthoDB" id="9791970at2"/>
<comment type="caution">
    <text evidence="9">The sequence shown here is derived from an EMBL/GenBank/DDBJ whole genome shotgun (WGS) entry which is preliminary data.</text>
</comment>
<dbReference type="Proteomes" id="UP000238196">
    <property type="component" value="Unassembled WGS sequence"/>
</dbReference>
<dbReference type="GO" id="GO:0005886">
    <property type="term" value="C:plasma membrane"/>
    <property type="evidence" value="ECO:0007669"/>
    <property type="project" value="UniProtKB-SubCell"/>
</dbReference>
<keyword evidence="4 7" id="KW-0812">Transmembrane</keyword>
<keyword evidence="3" id="KW-0813">Transport</keyword>
<comment type="similarity">
    <text evidence="2 7">Belongs to the complex I subunit 3 family.</text>
</comment>
<keyword evidence="5 8" id="KW-1133">Transmembrane helix</keyword>
<dbReference type="Pfam" id="PF00507">
    <property type="entry name" value="Oxidored_q4"/>
    <property type="match status" value="1"/>
</dbReference>
<evidence type="ECO:0000256" key="3">
    <source>
        <dbReference type="ARBA" id="ARBA00022448"/>
    </source>
</evidence>
<feature type="transmembrane region" description="Helical" evidence="8">
    <location>
        <begin position="89"/>
        <end position="112"/>
    </location>
</feature>
<dbReference type="GO" id="GO:0048038">
    <property type="term" value="F:quinone binding"/>
    <property type="evidence" value="ECO:0007669"/>
    <property type="project" value="UniProtKB-KW"/>
</dbReference>
<evidence type="ECO:0000256" key="2">
    <source>
        <dbReference type="ARBA" id="ARBA00008472"/>
    </source>
</evidence>
<dbReference type="GO" id="GO:0008137">
    <property type="term" value="F:NADH dehydrogenase (ubiquinone) activity"/>
    <property type="evidence" value="ECO:0007669"/>
    <property type="project" value="InterPro"/>
</dbReference>
<dbReference type="AlphaFoldDB" id="A0A2S5KQL2"/>
<evidence type="ECO:0000313" key="9">
    <source>
        <dbReference type="EMBL" id="PPC76556.1"/>
    </source>
</evidence>
<evidence type="ECO:0000256" key="1">
    <source>
        <dbReference type="ARBA" id="ARBA00004370"/>
    </source>
</evidence>
<comment type="catalytic activity">
    <reaction evidence="7">
        <text>a quinone + NADH + 5 H(+)(in) = a quinol + NAD(+) + 4 H(+)(out)</text>
        <dbReference type="Rhea" id="RHEA:57888"/>
        <dbReference type="ChEBI" id="CHEBI:15378"/>
        <dbReference type="ChEBI" id="CHEBI:24646"/>
        <dbReference type="ChEBI" id="CHEBI:57540"/>
        <dbReference type="ChEBI" id="CHEBI:57945"/>
        <dbReference type="ChEBI" id="CHEBI:132124"/>
    </reaction>
</comment>
<proteinExistence type="inferred from homology"/>
<reference evidence="9 10" key="1">
    <citation type="submission" date="2018-02" db="EMBL/GenBank/DDBJ databases">
        <title>novel marine gammaproteobacteria from coastal saline agro ecosystem.</title>
        <authorList>
            <person name="Krishnan R."/>
            <person name="Ramesh Kumar N."/>
        </authorList>
    </citation>
    <scope>NUCLEOTIDE SEQUENCE [LARGE SCALE GENOMIC DNA]</scope>
    <source>
        <strain evidence="9 10">228</strain>
    </source>
</reference>
<gene>
    <name evidence="9" type="ORF">C4K68_14825</name>
</gene>
<feature type="transmembrane region" description="Helical" evidence="8">
    <location>
        <begin position="6"/>
        <end position="27"/>
    </location>
</feature>
<dbReference type="InterPro" id="IPR038430">
    <property type="entry name" value="NDAH_ubi_oxred_su3_sf"/>
</dbReference>
<dbReference type="Gene3D" id="1.20.58.1610">
    <property type="entry name" value="NADH:ubiquinone/plastoquinone oxidoreductase, chain 3"/>
    <property type="match status" value="1"/>
</dbReference>
<evidence type="ECO:0000256" key="7">
    <source>
        <dbReference type="RuleBase" id="RU003639"/>
    </source>
</evidence>
<protein>
    <recommendedName>
        <fullName evidence="7">NADH-quinone oxidoreductase subunit</fullName>
        <ecNumber evidence="7">7.1.1.-</ecNumber>
    </recommendedName>
</protein>
<sequence length="121" mass="13535">MSDFTPGLIIGLFAVLTTLIVIAMLALNRFLGNFYRRHDQEQPFESGLLPSGNTQHHFAISYYLIAAAFLIFELEAAILWAWAVSYWSLGAPGVIAAVTFMTILLLGLVYMIRKGSFNFRT</sequence>
<keyword evidence="6 8" id="KW-0472">Membrane</keyword>
<dbReference type="InterPro" id="IPR000440">
    <property type="entry name" value="NADH_UbQ/plastoQ_OxRdtase_su3"/>
</dbReference>
<name>A0A2S5KQL2_9PROT</name>